<dbReference type="Gene3D" id="2.30.29.30">
    <property type="entry name" value="Pleckstrin-homology domain (PH domain)/Phosphotyrosine-binding domain (PTB)"/>
    <property type="match status" value="2"/>
</dbReference>
<dbReference type="AlphaFoldDB" id="A0A0X3PDN1"/>
<feature type="compositionally biased region" description="Polar residues" evidence="1">
    <location>
        <begin position="752"/>
        <end position="766"/>
    </location>
</feature>
<dbReference type="EMBL" id="GEEE01017909">
    <property type="protein sequence ID" value="JAP45316.1"/>
    <property type="molecule type" value="Transcribed_RNA"/>
</dbReference>
<protein>
    <submittedName>
        <fullName evidence="3">PH and SEC7 domain-containing protein 1</fullName>
    </submittedName>
</protein>
<accession>A0A0X3PDN1</accession>
<dbReference type="SUPFAM" id="SSF50729">
    <property type="entry name" value="PH domain-like"/>
    <property type="match status" value="1"/>
</dbReference>
<dbReference type="Pfam" id="PF15410">
    <property type="entry name" value="PH_9"/>
    <property type="match status" value="2"/>
</dbReference>
<name>A0A0X3PDN1_SCHSO</name>
<dbReference type="InterPro" id="IPR041681">
    <property type="entry name" value="PH_9"/>
</dbReference>
<evidence type="ECO:0000256" key="1">
    <source>
        <dbReference type="SAM" id="MobiDB-lite"/>
    </source>
</evidence>
<gene>
    <name evidence="3" type="primary">PSD1</name>
    <name evidence="3" type="ORF">TR122327</name>
</gene>
<proteinExistence type="predicted"/>
<feature type="domain" description="Pleckstrin homology" evidence="2">
    <location>
        <begin position="68"/>
        <end position="125"/>
    </location>
</feature>
<evidence type="ECO:0000259" key="2">
    <source>
        <dbReference type="Pfam" id="PF15410"/>
    </source>
</evidence>
<feature type="non-terminal residue" evidence="3">
    <location>
        <position position="1"/>
    </location>
</feature>
<organism evidence="3">
    <name type="scientific">Schistocephalus solidus</name>
    <name type="common">Tapeworm</name>
    <dbReference type="NCBI Taxonomy" id="70667"/>
    <lineage>
        <taxon>Eukaryota</taxon>
        <taxon>Metazoa</taxon>
        <taxon>Spiralia</taxon>
        <taxon>Lophotrochozoa</taxon>
        <taxon>Platyhelminthes</taxon>
        <taxon>Cestoda</taxon>
        <taxon>Eucestoda</taxon>
        <taxon>Diphyllobothriidea</taxon>
        <taxon>Diphyllobothriidae</taxon>
        <taxon>Schistocephalus</taxon>
    </lineage>
</organism>
<feature type="compositionally biased region" description="Polar residues" evidence="1">
    <location>
        <begin position="818"/>
        <end position="838"/>
    </location>
</feature>
<feature type="compositionally biased region" description="Low complexity" evidence="1">
    <location>
        <begin position="801"/>
        <end position="817"/>
    </location>
</feature>
<evidence type="ECO:0000313" key="3">
    <source>
        <dbReference type="EMBL" id="JAP45316.1"/>
    </source>
</evidence>
<feature type="region of interest" description="Disordered" evidence="1">
    <location>
        <begin position="801"/>
        <end position="858"/>
    </location>
</feature>
<feature type="region of interest" description="Disordered" evidence="1">
    <location>
        <begin position="446"/>
        <end position="520"/>
    </location>
</feature>
<feature type="domain" description="Pleckstrin homology" evidence="2">
    <location>
        <begin position="337"/>
        <end position="390"/>
    </location>
</feature>
<feature type="region of interest" description="Disordered" evidence="1">
    <location>
        <begin position="683"/>
        <end position="724"/>
    </location>
</feature>
<sequence>ASAPGVGGTNRPAAVALPLSNHVFNANASAVAGPFPALDVEVGRRLFQSTGYSPFVDLPKDITAKEYMRGCVMRKWVMESHGKKTSLGKRGWKAFYARLRDLVLYLYKDADTAAAATRAEEMHLAYLQQVYRVYYHYQQQQHQQMQLRYQQERYQQHLQQQQQQQQLQQRQQQSSEAVEASAMNKRPNCLPLDSFPAEETVLDSCNANTTASLSSETVLINGSANTAAATSPVDATELDEAAVKELDVEIPNSAQPGAPTTPKTLVVTPFSCAPNSTTFATTTVAVAAAKPNKPDAATETNAELVASAAPQSQPLQPVNSYVFTVPPPPPTPPPPEAVICIAHAFASTADDYTKKQHVFRLRTKDGAEFLFQVNDVKEVDFWVDKINYVAGLLSAPALPSAVGSGKGFNRPLLPSGITPLSVHEQLEEHQKRVIDLTQDLAELRRRKLSAPSQPNLSYSRDFVVPKEAPQTPASPKLAPAGAIVTSLPPSSTPGVTIRATHDQSSTVDGPTMSECSSSVASSVVAAHDSGNPLQSPPSPFIPDSVLKSLQLPSTAVLPNSVTNYSLSSAFSTASLGRRRKIFSGAVSSLMGGGDMSLAAQQRAEYEERVNYLESELARYKTYSRLLEAELFRLQRVTPSFAQQLYAHNSPQFLPATFPPAPAGSSGHLMTAPQPLFHPRWVTSPGATSQPMPPDLVEESLTPSPTEPVAALGPRDPLTTVGDDQKPVSMVTTAYYTSPTSLPPTPLGKRSYGPSSSPYVSMRQGSGSRLHRYRQMQFRHQRQHQQQQYLNALAALKSSPALQHAPPPYQQQQLALSPHQIQSQRTLVPPSTSLVSEEASTSDSDNPSPPSQPSLYEVL</sequence>
<reference evidence="3" key="1">
    <citation type="submission" date="2016-01" db="EMBL/GenBank/DDBJ databases">
        <title>Reference transcriptome for the parasite Schistocephalus solidus: insights into the molecular evolution of parasitism.</title>
        <authorList>
            <person name="Hebert F.O."/>
            <person name="Grambauer S."/>
            <person name="Barber I."/>
            <person name="Landry C.R."/>
            <person name="Aubin-Horth N."/>
        </authorList>
    </citation>
    <scope>NUCLEOTIDE SEQUENCE</scope>
</reference>
<feature type="region of interest" description="Disordered" evidence="1">
    <location>
        <begin position="738"/>
        <end position="767"/>
    </location>
</feature>
<dbReference type="InterPro" id="IPR011993">
    <property type="entry name" value="PH-like_dom_sf"/>
</dbReference>